<reference evidence="11" key="1">
    <citation type="submission" date="2020-06" db="EMBL/GenBank/DDBJ databases">
        <title>A chromosome-scale genome assembly of Talaromyces rugulosus W13939.</title>
        <authorList>
            <person name="Wang B."/>
            <person name="Guo L."/>
            <person name="Ye K."/>
            <person name="Wang L."/>
        </authorList>
    </citation>
    <scope>NUCLEOTIDE SEQUENCE [LARGE SCALE GENOMIC DNA]</scope>
    <source>
        <strain evidence="11">W13939</strain>
    </source>
</reference>
<proteinExistence type="predicted"/>
<evidence type="ECO:0000256" key="5">
    <source>
        <dbReference type="ARBA" id="ARBA00023125"/>
    </source>
</evidence>
<dbReference type="OrthoDB" id="189997at2759"/>
<dbReference type="PROSITE" id="PS50048">
    <property type="entry name" value="ZN2_CY6_FUNGAL_2"/>
    <property type="match status" value="1"/>
</dbReference>
<organism evidence="10 11">
    <name type="scientific">Talaromyces rugulosus</name>
    <name type="common">Penicillium rugulosum</name>
    <dbReference type="NCBI Taxonomy" id="121627"/>
    <lineage>
        <taxon>Eukaryota</taxon>
        <taxon>Fungi</taxon>
        <taxon>Dikarya</taxon>
        <taxon>Ascomycota</taxon>
        <taxon>Pezizomycotina</taxon>
        <taxon>Eurotiomycetes</taxon>
        <taxon>Eurotiomycetidae</taxon>
        <taxon>Eurotiales</taxon>
        <taxon>Trichocomaceae</taxon>
        <taxon>Talaromyces</taxon>
        <taxon>Talaromyces sect. Islandici</taxon>
    </lineage>
</organism>
<keyword evidence="5" id="KW-0238">DNA-binding</keyword>
<feature type="compositionally biased region" description="Polar residues" evidence="8">
    <location>
        <begin position="149"/>
        <end position="189"/>
    </location>
</feature>
<dbReference type="GO" id="GO:0008270">
    <property type="term" value="F:zinc ion binding"/>
    <property type="evidence" value="ECO:0007669"/>
    <property type="project" value="InterPro"/>
</dbReference>
<keyword evidence="2" id="KW-0479">Metal-binding</keyword>
<evidence type="ECO:0000256" key="1">
    <source>
        <dbReference type="ARBA" id="ARBA00004123"/>
    </source>
</evidence>
<dbReference type="CDD" id="cd00067">
    <property type="entry name" value="GAL4"/>
    <property type="match status" value="1"/>
</dbReference>
<dbReference type="EMBL" id="CP055902">
    <property type="protein sequence ID" value="QKX63019.1"/>
    <property type="molecule type" value="Genomic_DNA"/>
</dbReference>
<keyword evidence="6" id="KW-0804">Transcription</keyword>
<dbReference type="GO" id="GO:0000981">
    <property type="term" value="F:DNA-binding transcription factor activity, RNA polymerase II-specific"/>
    <property type="evidence" value="ECO:0007669"/>
    <property type="project" value="InterPro"/>
</dbReference>
<feature type="compositionally biased region" description="Low complexity" evidence="8">
    <location>
        <begin position="128"/>
        <end position="139"/>
    </location>
</feature>
<dbReference type="PANTHER" id="PTHR47782">
    <property type="entry name" value="ZN(II)2CYS6 TRANSCRIPTION FACTOR (EUROFUNG)-RELATED"/>
    <property type="match status" value="1"/>
</dbReference>
<evidence type="ECO:0000256" key="3">
    <source>
        <dbReference type="ARBA" id="ARBA00022833"/>
    </source>
</evidence>
<dbReference type="InterPro" id="IPR001138">
    <property type="entry name" value="Zn2Cys6_DnaBD"/>
</dbReference>
<feature type="region of interest" description="Disordered" evidence="8">
    <location>
        <begin position="108"/>
        <end position="200"/>
    </location>
</feature>
<dbReference type="SMART" id="SM00906">
    <property type="entry name" value="Fungal_trans"/>
    <property type="match status" value="1"/>
</dbReference>
<accession>A0A7H8R9B3</accession>
<dbReference type="Gene3D" id="4.10.240.10">
    <property type="entry name" value="Zn(2)-C6 fungal-type DNA-binding domain"/>
    <property type="match status" value="1"/>
</dbReference>
<dbReference type="SUPFAM" id="SSF57701">
    <property type="entry name" value="Zn2/Cys6 DNA-binding domain"/>
    <property type="match status" value="1"/>
</dbReference>
<dbReference type="GO" id="GO:0043565">
    <property type="term" value="F:sequence-specific DNA binding"/>
    <property type="evidence" value="ECO:0007669"/>
    <property type="project" value="TreeGrafter"/>
</dbReference>
<dbReference type="InterPro" id="IPR036864">
    <property type="entry name" value="Zn2-C6_fun-type_DNA-bd_sf"/>
</dbReference>
<evidence type="ECO:0000256" key="2">
    <source>
        <dbReference type="ARBA" id="ARBA00022723"/>
    </source>
</evidence>
<keyword evidence="11" id="KW-1185">Reference proteome</keyword>
<protein>
    <recommendedName>
        <fullName evidence="9">Zn(2)-C6 fungal-type domain-containing protein</fullName>
    </recommendedName>
</protein>
<dbReference type="GO" id="GO:0045944">
    <property type="term" value="P:positive regulation of transcription by RNA polymerase II"/>
    <property type="evidence" value="ECO:0007669"/>
    <property type="project" value="TreeGrafter"/>
</dbReference>
<dbReference type="CDD" id="cd12148">
    <property type="entry name" value="fungal_TF_MHR"/>
    <property type="match status" value="1"/>
</dbReference>
<dbReference type="Proteomes" id="UP000509510">
    <property type="component" value="Chromosome V"/>
</dbReference>
<feature type="compositionally biased region" description="Basic and acidic residues" evidence="8">
    <location>
        <begin position="110"/>
        <end position="120"/>
    </location>
</feature>
<keyword evidence="4" id="KW-0805">Transcription regulation</keyword>
<dbReference type="InterPro" id="IPR052202">
    <property type="entry name" value="Yeast_MetPath_Reg"/>
</dbReference>
<dbReference type="GO" id="GO:0006351">
    <property type="term" value="P:DNA-templated transcription"/>
    <property type="evidence" value="ECO:0007669"/>
    <property type="project" value="InterPro"/>
</dbReference>
<comment type="subcellular location">
    <subcellularLocation>
        <location evidence="1">Nucleus</location>
    </subcellularLocation>
</comment>
<sequence>MHLQSIKMEESSPMEEVIMEHERSIPRQPRSRPASTGLRRSTNACRRCKRKKIKCYYNGETNQCAACSKSCSDCLFDVPPDGVFRGHAYVTTLEARVQSLELQLRATKTRRAESQMRDSLRNSNAHGTTNIEPNPTTNTARSHAHQDQRNAQQPVDWSGQNRRPVRQESSFQNNDVGNTTDDFSGNLSGNLIEPSGEPQRSSSELVVLNMLYNSAVPSDPDIDSLPSLPSSKTARKLVDAVFLYVQARYCIVDWAQVREWHRDRESLAYLSNDAPIASQTGAYFIWIIYAIGARFVANPEHSSEAYFARARCYLSAVMSLQNLETVQALLCLVQYYFRASEPPIWHLVGFVLRLCVKLRYHRKDTSQNLDAYTIELQKRFFWCAYCFDRCASMLSKLPFGISDLDIDVETPVDIEVTCTDQEKIRELQVKQANGESSSDEGAITTMTAALHHLQVYRIRSRITTTFMGPNARVPSSSDVASLLSELDEWKQQEPHQDSRPLPHQGADRVRANYLQAVLLLIRPVLMSDTVDPDLVELCVNFAVDACESAKTLSLNPQTHADRITTYHVFYFGMTLLQCLAIQPTALTPRRAHHAISSCLSALAIYARMLPSVAPFLHLFEMLSDLFVRNDHASGEYPVGEVRRVLNKIVSSDPSETSGAM</sequence>
<evidence type="ECO:0000259" key="9">
    <source>
        <dbReference type="PROSITE" id="PS50048"/>
    </source>
</evidence>
<name>A0A7H8R9B3_TALRU</name>
<gene>
    <name evidence="10" type="ORF">TRUGW13939_10187</name>
</gene>
<dbReference type="AlphaFoldDB" id="A0A7H8R9B3"/>
<dbReference type="RefSeq" id="XP_035349193.1">
    <property type="nucleotide sequence ID" value="XM_035493300.1"/>
</dbReference>
<evidence type="ECO:0000313" key="11">
    <source>
        <dbReference type="Proteomes" id="UP000509510"/>
    </source>
</evidence>
<keyword evidence="7" id="KW-0539">Nucleus</keyword>
<evidence type="ECO:0000256" key="7">
    <source>
        <dbReference type="ARBA" id="ARBA00023242"/>
    </source>
</evidence>
<keyword evidence="3" id="KW-0862">Zinc</keyword>
<dbReference type="GeneID" id="55997668"/>
<dbReference type="KEGG" id="trg:TRUGW13939_10187"/>
<dbReference type="PANTHER" id="PTHR47782:SF12">
    <property type="entry name" value="ZN(II)2CYS6 TRANSCRIPTION FACTOR (EUROFUNG)"/>
    <property type="match status" value="1"/>
</dbReference>
<dbReference type="GO" id="GO:0005634">
    <property type="term" value="C:nucleus"/>
    <property type="evidence" value="ECO:0007669"/>
    <property type="project" value="UniProtKB-SubCell"/>
</dbReference>
<dbReference type="PROSITE" id="PS00463">
    <property type="entry name" value="ZN2_CY6_FUNGAL_1"/>
    <property type="match status" value="1"/>
</dbReference>
<evidence type="ECO:0000313" key="10">
    <source>
        <dbReference type="EMBL" id="QKX63019.1"/>
    </source>
</evidence>
<dbReference type="InterPro" id="IPR007219">
    <property type="entry name" value="XnlR_reg_dom"/>
</dbReference>
<feature type="domain" description="Zn(2)-C6 fungal-type" evidence="9">
    <location>
        <begin position="44"/>
        <end position="76"/>
    </location>
</feature>
<evidence type="ECO:0000256" key="8">
    <source>
        <dbReference type="SAM" id="MobiDB-lite"/>
    </source>
</evidence>
<evidence type="ECO:0000256" key="4">
    <source>
        <dbReference type="ARBA" id="ARBA00023015"/>
    </source>
</evidence>
<evidence type="ECO:0000256" key="6">
    <source>
        <dbReference type="ARBA" id="ARBA00023163"/>
    </source>
</evidence>
<dbReference type="Pfam" id="PF04082">
    <property type="entry name" value="Fungal_trans"/>
    <property type="match status" value="1"/>
</dbReference>